<reference evidence="28" key="1">
    <citation type="journal article" date="2019" name="bioRxiv">
        <title>The Genome of the Zebra Mussel, Dreissena polymorpha: A Resource for Invasive Species Research.</title>
        <authorList>
            <person name="McCartney M.A."/>
            <person name="Auch B."/>
            <person name="Kono T."/>
            <person name="Mallez S."/>
            <person name="Zhang Y."/>
            <person name="Obille A."/>
            <person name="Becker A."/>
            <person name="Abrahante J.E."/>
            <person name="Garbe J."/>
            <person name="Badalamenti J.P."/>
            <person name="Herman A."/>
            <person name="Mangelson H."/>
            <person name="Liachko I."/>
            <person name="Sullivan S."/>
            <person name="Sone E.D."/>
            <person name="Koren S."/>
            <person name="Silverstein K.A.T."/>
            <person name="Beckman K.B."/>
            <person name="Gohl D.M."/>
        </authorList>
    </citation>
    <scope>NUCLEOTIDE SEQUENCE</scope>
    <source>
        <strain evidence="28">Duluth1</strain>
        <tissue evidence="28">Whole animal</tissue>
    </source>
</reference>
<evidence type="ECO:0000256" key="24">
    <source>
        <dbReference type="PIRSR" id="PIRSR607754-2"/>
    </source>
</evidence>
<evidence type="ECO:0000256" key="20">
    <source>
        <dbReference type="ARBA" id="ARBA00032552"/>
    </source>
</evidence>
<keyword evidence="15 25" id="KW-1015">Disulfide bond</keyword>
<comment type="subcellular location">
    <subcellularLocation>
        <location evidence="2">Golgi apparatus membrane</location>
        <topology evidence="2">Single-pass type II membrane protein</topology>
    </subcellularLocation>
</comment>
<gene>
    <name evidence="28" type="ORF">DPMN_167637</name>
</gene>
<evidence type="ECO:0000256" key="4">
    <source>
        <dbReference type="ARBA" id="ARBA00011011"/>
    </source>
</evidence>
<keyword evidence="17 24" id="KW-0464">Manganese</keyword>
<evidence type="ECO:0000256" key="7">
    <source>
        <dbReference type="ARBA" id="ARBA00022676"/>
    </source>
</evidence>
<evidence type="ECO:0000256" key="10">
    <source>
        <dbReference type="ARBA" id="ARBA00022723"/>
    </source>
</evidence>
<evidence type="ECO:0000256" key="22">
    <source>
        <dbReference type="ARBA" id="ARBA00093257"/>
    </source>
</evidence>
<evidence type="ECO:0000256" key="1">
    <source>
        <dbReference type="ARBA" id="ARBA00001936"/>
    </source>
</evidence>
<evidence type="ECO:0000256" key="11">
    <source>
        <dbReference type="ARBA" id="ARBA00022968"/>
    </source>
</evidence>
<dbReference type="Proteomes" id="UP000828390">
    <property type="component" value="Unassembled WGS sequence"/>
</dbReference>
<keyword evidence="8" id="KW-0808">Transferase</keyword>
<dbReference type="InterPro" id="IPR007754">
    <property type="entry name" value="GlcNAc_II"/>
</dbReference>
<evidence type="ECO:0000313" key="28">
    <source>
        <dbReference type="EMBL" id="KAH3789456.1"/>
    </source>
</evidence>
<evidence type="ECO:0000256" key="25">
    <source>
        <dbReference type="PIRSR" id="PIRSR607754-3"/>
    </source>
</evidence>
<evidence type="ECO:0000256" key="8">
    <source>
        <dbReference type="ARBA" id="ARBA00022679"/>
    </source>
</evidence>
<name>A0A9D4IV77_DREPO</name>
<keyword evidence="9" id="KW-0812">Transmembrane</keyword>
<dbReference type="PANTHER" id="PTHR12871:SF0">
    <property type="entry name" value="ALPHA-1,6-MANNOSYL-GLYCOPROTEIN 2-BETA-N-ACETYLGLUCOSAMINYLTRANSFERASE"/>
    <property type="match status" value="1"/>
</dbReference>
<keyword evidence="11" id="KW-0735">Signal-anchor</keyword>
<feature type="glycosylation site" description="N-linked (GlcNAc...) asparagine" evidence="26">
    <location>
        <position position="94"/>
    </location>
</feature>
<evidence type="ECO:0000313" key="29">
    <source>
        <dbReference type="Proteomes" id="UP000828390"/>
    </source>
</evidence>
<evidence type="ECO:0000256" key="26">
    <source>
        <dbReference type="PIRSR" id="PIRSR607754-4"/>
    </source>
</evidence>
<dbReference type="InterPro" id="IPR029044">
    <property type="entry name" value="Nucleotide-diphossugar_trans"/>
</dbReference>
<comment type="pathway">
    <text evidence="3">Protein modification; protein glycosylation.</text>
</comment>
<dbReference type="PANTHER" id="PTHR12871">
    <property type="entry name" value="BETA-1,2-N-ACETYLGLUCOSAMINYLTRANSFERASE II"/>
    <property type="match status" value="1"/>
</dbReference>
<organism evidence="28 29">
    <name type="scientific">Dreissena polymorpha</name>
    <name type="common">Zebra mussel</name>
    <name type="synonym">Mytilus polymorpha</name>
    <dbReference type="NCBI Taxonomy" id="45954"/>
    <lineage>
        <taxon>Eukaryota</taxon>
        <taxon>Metazoa</taxon>
        <taxon>Spiralia</taxon>
        <taxon>Lophotrochozoa</taxon>
        <taxon>Mollusca</taxon>
        <taxon>Bivalvia</taxon>
        <taxon>Autobranchia</taxon>
        <taxon>Heteroconchia</taxon>
        <taxon>Euheterodonta</taxon>
        <taxon>Imparidentia</taxon>
        <taxon>Neoheterodontei</taxon>
        <taxon>Myida</taxon>
        <taxon>Dreissenoidea</taxon>
        <taxon>Dreissenidae</taxon>
        <taxon>Dreissena</taxon>
    </lineage>
</organism>
<protein>
    <recommendedName>
        <fullName evidence="6">Alpha-1,6-mannosyl-glycoprotein 2-beta-N-acetylglucosaminyltransferase</fullName>
        <ecNumber evidence="5">2.4.1.143</ecNumber>
    </recommendedName>
    <alternativeName>
        <fullName evidence="21">Beta-1,2-N-acetylglucosaminyltransferase II</fullName>
    </alternativeName>
    <alternativeName>
        <fullName evidence="20">GlcNAc-T II</fullName>
    </alternativeName>
    <alternativeName>
        <fullName evidence="19">Mannoside acetylglucosaminyltransferase 2</fullName>
    </alternativeName>
    <alternativeName>
        <fullName evidence="18">N-glycosyl-oligosaccharide-glycoprotein N-acetylglucosaminyltransferase II</fullName>
    </alternativeName>
</protein>
<dbReference type="GO" id="GO:0006487">
    <property type="term" value="P:protein N-linked glycosylation"/>
    <property type="evidence" value="ECO:0007669"/>
    <property type="project" value="TreeGrafter"/>
</dbReference>
<evidence type="ECO:0000256" key="18">
    <source>
        <dbReference type="ARBA" id="ARBA00029663"/>
    </source>
</evidence>
<keyword evidence="7" id="KW-0328">Glycosyltransferase</keyword>
<evidence type="ECO:0000256" key="23">
    <source>
        <dbReference type="PIRSR" id="PIRSR607754-1"/>
    </source>
</evidence>
<feature type="binding site" evidence="23">
    <location>
        <begin position="131"/>
        <end position="135"/>
    </location>
    <ligand>
        <name>substrate</name>
    </ligand>
</feature>
<evidence type="ECO:0000256" key="2">
    <source>
        <dbReference type="ARBA" id="ARBA00004323"/>
    </source>
</evidence>
<dbReference type="GO" id="GO:0008455">
    <property type="term" value="F:alpha-1,6-mannosylglycoprotein 2-beta-N-acetylglucosaminyltransferase activity"/>
    <property type="evidence" value="ECO:0007669"/>
    <property type="project" value="UniProtKB-EC"/>
</dbReference>
<keyword evidence="14" id="KW-0472">Membrane</keyword>
<evidence type="ECO:0000256" key="16">
    <source>
        <dbReference type="ARBA" id="ARBA00023180"/>
    </source>
</evidence>
<keyword evidence="12" id="KW-1133">Transmembrane helix</keyword>
<reference evidence="28" key="2">
    <citation type="submission" date="2020-11" db="EMBL/GenBank/DDBJ databases">
        <authorList>
            <person name="McCartney M.A."/>
            <person name="Auch B."/>
            <person name="Kono T."/>
            <person name="Mallez S."/>
            <person name="Becker A."/>
            <person name="Gohl D.M."/>
            <person name="Silverstein K.A.T."/>
            <person name="Koren S."/>
            <person name="Bechman K.B."/>
            <person name="Herman A."/>
            <person name="Abrahante J.E."/>
            <person name="Garbe J."/>
        </authorList>
    </citation>
    <scope>NUCLEOTIDE SEQUENCE</scope>
    <source>
        <strain evidence="28">Duluth1</strain>
        <tissue evidence="28">Whole animal</tissue>
    </source>
</reference>
<comment type="catalytic activity">
    <reaction evidence="22">
        <text>an N(4)-{beta-D-GlcNAc-(1-&gt;2)-alpha-D-Man-(1-&gt;3)-[alpha-D-Man-(1-&gt;6)]-beta-D-Man-(1-&gt;4)-beta-D-GlcNAc-(1-&gt;4)-beta-D-GlcNAc}-L-asparaginyl-[protein] + UDP-N-acetyl-alpha-D-glucosamine = N(4)-{beta-D-GlcNAc-(1-&gt;2)-alpha-D-Man-(1-&gt;3)-[beta-D-GlcNAc-(1-&gt;2)-alpha-D-Man-(1-&gt;6)]-beta-D-Man-(1-&gt;4)-beta-D-GlcNAc-(1-&gt;4)-beta-D-GlcNAc}-L-asparaginyl-[protein] + UDP + H(+)</text>
        <dbReference type="Rhea" id="RHEA:12941"/>
        <dbReference type="Rhea" id="RHEA-COMP:13526"/>
        <dbReference type="Rhea" id="RHEA-COMP:14369"/>
        <dbReference type="ChEBI" id="CHEBI:15378"/>
        <dbReference type="ChEBI" id="CHEBI:57705"/>
        <dbReference type="ChEBI" id="CHEBI:58223"/>
        <dbReference type="ChEBI" id="CHEBI:60615"/>
        <dbReference type="ChEBI" id="CHEBI:60651"/>
        <dbReference type="EC" id="2.4.1.143"/>
    </reaction>
</comment>
<dbReference type="GO" id="GO:0009312">
    <property type="term" value="P:oligosaccharide biosynthetic process"/>
    <property type="evidence" value="ECO:0007669"/>
    <property type="project" value="InterPro"/>
</dbReference>
<evidence type="ECO:0000256" key="5">
    <source>
        <dbReference type="ARBA" id="ARBA00012613"/>
    </source>
</evidence>
<feature type="chain" id="PRO_5038504561" description="Alpha-1,6-mannosyl-glycoprotein 2-beta-N-acetylglucosaminyltransferase" evidence="27">
    <location>
        <begin position="21"/>
        <end position="461"/>
    </location>
</feature>
<feature type="signal peptide" evidence="27">
    <location>
        <begin position="1"/>
        <end position="20"/>
    </location>
</feature>
<dbReference type="GO" id="GO:0000139">
    <property type="term" value="C:Golgi membrane"/>
    <property type="evidence" value="ECO:0007669"/>
    <property type="project" value="UniProtKB-SubCell"/>
</dbReference>
<dbReference type="GO" id="GO:0046872">
    <property type="term" value="F:metal ion binding"/>
    <property type="evidence" value="ECO:0007669"/>
    <property type="project" value="UniProtKB-KW"/>
</dbReference>
<keyword evidence="29" id="KW-1185">Reference proteome</keyword>
<evidence type="ECO:0000256" key="13">
    <source>
        <dbReference type="ARBA" id="ARBA00023034"/>
    </source>
</evidence>
<dbReference type="EC" id="2.4.1.143" evidence="5"/>
<feature type="binding site" evidence="24">
    <location>
        <position position="269"/>
    </location>
    <ligand>
        <name>Mn(2+)</name>
        <dbReference type="ChEBI" id="CHEBI:29035"/>
    </ligand>
</feature>
<evidence type="ECO:0000256" key="15">
    <source>
        <dbReference type="ARBA" id="ARBA00023157"/>
    </source>
</evidence>
<feature type="disulfide bond" evidence="25">
    <location>
        <begin position="347"/>
        <end position="448"/>
    </location>
</feature>
<evidence type="ECO:0000256" key="12">
    <source>
        <dbReference type="ARBA" id="ARBA00022989"/>
    </source>
</evidence>
<evidence type="ECO:0000256" key="27">
    <source>
        <dbReference type="SAM" id="SignalP"/>
    </source>
</evidence>
<evidence type="ECO:0000256" key="17">
    <source>
        <dbReference type="ARBA" id="ARBA00023211"/>
    </source>
</evidence>
<feature type="disulfide bond" evidence="25">
    <location>
        <begin position="204"/>
        <end position="218"/>
    </location>
</feature>
<feature type="disulfide bond" evidence="25">
    <location>
        <begin position="342"/>
        <end position="365"/>
    </location>
</feature>
<evidence type="ECO:0000256" key="6">
    <source>
        <dbReference type="ARBA" id="ARBA00014817"/>
    </source>
</evidence>
<evidence type="ECO:0000256" key="9">
    <source>
        <dbReference type="ARBA" id="ARBA00022692"/>
    </source>
</evidence>
<feature type="binding site" evidence="24">
    <location>
        <position position="382"/>
    </location>
    <ligand>
        <name>Mn(2+)</name>
        <dbReference type="ChEBI" id="CHEBI:29035"/>
    </ligand>
</feature>
<feature type="disulfide bond" evidence="25">
    <location>
        <begin position="386"/>
        <end position="395"/>
    </location>
</feature>
<feature type="disulfide bond" evidence="25">
    <location>
        <begin position="291"/>
        <end position="294"/>
    </location>
</feature>
<evidence type="ECO:0000256" key="14">
    <source>
        <dbReference type="ARBA" id="ARBA00023136"/>
    </source>
</evidence>
<dbReference type="Gene3D" id="3.90.550.10">
    <property type="entry name" value="Spore Coat Polysaccharide Biosynthesis Protein SpsA, Chain A"/>
    <property type="match status" value="1"/>
</dbReference>
<evidence type="ECO:0000256" key="21">
    <source>
        <dbReference type="ARBA" id="ARBA00032915"/>
    </source>
</evidence>
<accession>A0A9D4IV77</accession>
<evidence type="ECO:0000256" key="19">
    <source>
        <dbReference type="ARBA" id="ARBA00031203"/>
    </source>
</evidence>
<keyword evidence="13" id="KW-0333">Golgi apparatus</keyword>
<dbReference type="EMBL" id="JAIWYP010000008">
    <property type="protein sequence ID" value="KAH3789456.1"/>
    <property type="molecule type" value="Genomic_DNA"/>
</dbReference>
<sequence>MRRVLRWLLMVVLLTFVILNLHVLVNFEPDFSGSPYHEIGNHGAVEHKHIQSRDSVKTSLDIKSEENDTSQFIIKPNTFRNRTENYHMLNNSQNLTEIYEEILRINSEQKIRNLYRYGLKLDQESVVMVIQVHDRLEYLRILIESLREVRGIEKTLLIISHDVYSDGLNQLVKEVDFCPVLQIFFPHSLQLHPDSFPGEDPNDCPRDIKKGEAVKKKCKNAAFPDKYGHYREAKYCQTKHHWLWKLHHVYDNVSVMRGYKGLILLLEEDYYVTPDIIPVLQMMQNLRKKDCKDCKILAAGNYDKNQNFGTNAGQVEVANWISSRHNMGMAFNSDLWEEIKRCAKEFCNFDDYNWDWTLQHLSSQCIPNQMKVLKMKATRVFHMGECGVHHKGKNCKPEEKKKEMDKLVTDNKKHLFPNTVSIGSYSGLRLRDPKPNGGWGDLRDQNLCLSFIINTTATVGT</sequence>
<comment type="similarity">
    <text evidence="4">Belongs to the glycosyltransferase 16 (GT16) protein family.</text>
</comment>
<comment type="cofactor">
    <cofactor evidence="1 24">
        <name>Mn(2+)</name>
        <dbReference type="ChEBI" id="CHEBI:29035"/>
    </cofactor>
</comment>
<dbReference type="GO" id="GO:0005795">
    <property type="term" value="C:Golgi stack"/>
    <property type="evidence" value="ECO:0007669"/>
    <property type="project" value="InterPro"/>
</dbReference>
<evidence type="ECO:0000256" key="3">
    <source>
        <dbReference type="ARBA" id="ARBA00004922"/>
    </source>
</evidence>
<keyword evidence="10 24" id="KW-0479">Metal-binding</keyword>
<feature type="binding site" evidence="23">
    <location>
        <begin position="237"/>
        <end position="241"/>
    </location>
    <ligand>
        <name>substrate</name>
    </ligand>
</feature>
<keyword evidence="27" id="KW-0732">Signal</keyword>
<proteinExistence type="inferred from homology"/>
<keyword evidence="16 26" id="KW-0325">Glycoprotein</keyword>
<dbReference type="AlphaFoldDB" id="A0A9D4IV77"/>
<feature type="binding site" evidence="23">
    <location>
        <position position="162"/>
    </location>
    <ligand>
        <name>substrate</name>
    </ligand>
</feature>
<dbReference type="Pfam" id="PF05060">
    <property type="entry name" value="MGAT2"/>
    <property type="match status" value="1"/>
</dbReference>
<comment type="caution">
    <text evidence="28">The sequence shown here is derived from an EMBL/GenBank/DDBJ whole genome shotgun (WGS) entry which is preliminary data.</text>
</comment>